<dbReference type="CDD" id="cd15890">
    <property type="entry name" value="SNARE_Vti1b"/>
    <property type="match status" value="1"/>
</dbReference>
<dbReference type="GO" id="GO:0015031">
    <property type="term" value="P:protein transport"/>
    <property type="evidence" value="ECO:0007669"/>
    <property type="project" value="UniProtKB-KW"/>
</dbReference>
<dbReference type="Gene3D" id="1.20.5.110">
    <property type="match status" value="1"/>
</dbReference>
<comment type="subcellular location">
    <subcellularLocation>
        <location evidence="1">Membrane</location>
        <topology evidence="1">Single-pass type IV membrane protein</topology>
    </subcellularLocation>
</comment>
<dbReference type="GO" id="GO:0005829">
    <property type="term" value="C:cytosol"/>
    <property type="evidence" value="ECO:0007669"/>
    <property type="project" value="GOC"/>
</dbReference>
<protein>
    <recommendedName>
        <fullName evidence="12">Vesicle transport through interaction with t-SNAREs-like protein 1B</fullName>
    </recommendedName>
</protein>
<sequence>MSRFSWEDETRRTVLEGHAALERTAESLARSQRTAVETEQVGEEVVSELSAQRQTLLRSKQRLSDTDHELSQTRVLLRKMTLSVLTNKIILIVIILLETCILAAVCYMKFFHH</sequence>
<evidence type="ECO:0000256" key="5">
    <source>
        <dbReference type="ARBA" id="ARBA00022927"/>
    </source>
</evidence>
<dbReference type="GO" id="GO:0048280">
    <property type="term" value="P:vesicle fusion with Golgi apparatus"/>
    <property type="evidence" value="ECO:0007669"/>
    <property type="project" value="TreeGrafter"/>
</dbReference>
<dbReference type="SUPFAM" id="SSF58038">
    <property type="entry name" value="SNARE fusion complex"/>
    <property type="match status" value="1"/>
</dbReference>
<dbReference type="GO" id="GO:1903076">
    <property type="term" value="P:regulation of protein localization to plasma membrane"/>
    <property type="evidence" value="ECO:0007669"/>
    <property type="project" value="TreeGrafter"/>
</dbReference>
<dbReference type="GO" id="GO:0012507">
    <property type="term" value="C:ER to Golgi transport vesicle membrane"/>
    <property type="evidence" value="ECO:0007669"/>
    <property type="project" value="TreeGrafter"/>
</dbReference>
<dbReference type="GO" id="GO:0005789">
    <property type="term" value="C:endoplasmic reticulum membrane"/>
    <property type="evidence" value="ECO:0007669"/>
    <property type="project" value="TreeGrafter"/>
</dbReference>
<dbReference type="InParanoid" id="A0A2J7PCA1"/>
<evidence type="ECO:0000256" key="6">
    <source>
        <dbReference type="ARBA" id="ARBA00022989"/>
    </source>
</evidence>
<dbReference type="Pfam" id="PF12352">
    <property type="entry name" value="V-SNARE_C"/>
    <property type="match status" value="1"/>
</dbReference>
<proteinExistence type="inferred from homology"/>
<accession>A0A2J7PCA1</accession>
<keyword evidence="11" id="KW-1185">Reference proteome</keyword>
<evidence type="ECO:0000256" key="9">
    <source>
        <dbReference type="SAM" id="Phobius"/>
    </source>
</evidence>
<dbReference type="Proteomes" id="UP000235965">
    <property type="component" value="Unassembled WGS sequence"/>
</dbReference>
<evidence type="ECO:0000313" key="11">
    <source>
        <dbReference type="Proteomes" id="UP000235965"/>
    </source>
</evidence>
<evidence type="ECO:0000256" key="8">
    <source>
        <dbReference type="ARBA" id="ARBA00023136"/>
    </source>
</evidence>
<dbReference type="FunCoup" id="A0A2J7PCA1">
    <property type="interactions" value="556"/>
</dbReference>
<dbReference type="STRING" id="105785.A0A2J7PCA1"/>
<keyword evidence="3" id="KW-0813">Transport</keyword>
<keyword evidence="7" id="KW-0175">Coiled coil</keyword>
<dbReference type="OrthoDB" id="430637at2759"/>
<keyword evidence="8 9" id="KW-0472">Membrane</keyword>
<dbReference type="AlphaFoldDB" id="A0A2J7PCA1"/>
<dbReference type="FunFam" id="1.20.5.110:FF:000002">
    <property type="entry name" value="Vesicle transport through interaction with t-SNAREsB"/>
    <property type="match status" value="1"/>
</dbReference>
<dbReference type="GO" id="GO:0006891">
    <property type="term" value="P:intra-Golgi vesicle-mediated transport"/>
    <property type="evidence" value="ECO:0007669"/>
    <property type="project" value="TreeGrafter"/>
</dbReference>
<keyword evidence="4 9" id="KW-0812">Transmembrane</keyword>
<feature type="transmembrane region" description="Helical" evidence="9">
    <location>
        <begin position="89"/>
        <end position="110"/>
    </location>
</feature>
<evidence type="ECO:0000256" key="1">
    <source>
        <dbReference type="ARBA" id="ARBA00004211"/>
    </source>
</evidence>
<dbReference type="PANTHER" id="PTHR21230:SF89">
    <property type="entry name" value="VESICLE TRANSPORT THROUGH INTERACTION WITH T-SNARES HOMOLOG 1B"/>
    <property type="match status" value="1"/>
</dbReference>
<evidence type="ECO:0008006" key="12">
    <source>
        <dbReference type="Google" id="ProtNLM"/>
    </source>
</evidence>
<comment type="caution">
    <text evidence="10">The sequence shown here is derived from an EMBL/GenBank/DDBJ whole genome shotgun (WGS) entry which is preliminary data.</text>
</comment>
<dbReference type="GO" id="GO:0031902">
    <property type="term" value="C:late endosome membrane"/>
    <property type="evidence" value="ECO:0007669"/>
    <property type="project" value="TreeGrafter"/>
</dbReference>
<evidence type="ECO:0000256" key="3">
    <source>
        <dbReference type="ARBA" id="ARBA00022448"/>
    </source>
</evidence>
<dbReference type="GO" id="GO:0031201">
    <property type="term" value="C:SNARE complex"/>
    <property type="evidence" value="ECO:0007669"/>
    <property type="project" value="TreeGrafter"/>
</dbReference>
<reference evidence="10 11" key="1">
    <citation type="submission" date="2017-12" db="EMBL/GenBank/DDBJ databases">
        <title>Hemimetabolous genomes reveal molecular basis of termite eusociality.</title>
        <authorList>
            <person name="Harrison M.C."/>
            <person name="Jongepier E."/>
            <person name="Robertson H.M."/>
            <person name="Arning N."/>
            <person name="Bitard-Feildel T."/>
            <person name="Chao H."/>
            <person name="Childers C.P."/>
            <person name="Dinh H."/>
            <person name="Doddapaneni H."/>
            <person name="Dugan S."/>
            <person name="Gowin J."/>
            <person name="Greiner C."/>
            <person name="Han Y."/>
            <person name="Hu H."/>
            <person name="Hughes D.S.T."/>
            <person name="Huylmans A.-K."/>
            <person name="Kemena C."/>
            <person name="Kremer L.P.M."/>
            <person name="Lee S.L."/>
            <person name="Lopez-Ezquerra A."/>
            <person name="Mallet L."/>
            <person name="Monroy-Kuhn J.M."/>
            <person name="Moser A."/>
            <person name="Murali S.C."/>
            <person name="Muzny D.M."/>
            <person name="Otani S."/>
            <person name="Piulachs M.-D."/>
            <person name="Poelchau M."/>
            <person name="Qu J."/>
            <person name="Schaub F."/>
            <person name="Wada-Katsumata A."/>
            <person name="Worley K.C."/>
            <person name="Xie Q."/>
            <person name="Ylla G."/>
            <person name="Poulsen M."/>
            <person name="Gibbs R.A."/>
            <person name="Schal C."/>
            <person name="Richards S."/>
            <person name="Belles X."/>
            <person name="Korb J."/>
            <person name="Bornberg-Bauer E."/>
        </authorList>
    </citation>
    <scope>NUCLEOTIDE SEQUENCE [LARGE SCALE GENOMIC DNA]</scope>
    <source>
        <tissue evidence="10">Whole body</tissue>
    </source>
</reference>
<dbReference type="GO" id="GO:0016236">
    <property type="term" value="P:macroautophagy"/>
    <property type="evidence" value="ECO:0007669"/>
    <property type="project" value="TreeGrafter"/>
</dbReference>
<dbReference type="GO" id="GO:0006896">
    <property type="term" value="P:Golgi to vacuole transport"/>
    <property type="evidence" value="ECO:0007669"/>
    <property type="project" value="TreeGrafter"/>
</dbReference>
<dbReference type="GO" id="GO:0005794">
    <property type="term" value="C:Golgi apparatus"/>
    <property type="evidence" value="ECO:0007669"/>
    <property type="project" value="TreeGrafter"/>
</dbReference>
<evidence type="ECO:0000313" key="10">
    <source>
        <dbReference type="EMBL" id="PNF13956.1"/>
    </source>
</evidence>
<evidence type="ECO:0000256" key="2">
    <source>
        <dbReference type="ARBA" id="ARBA00006108"/>
    </source>
</evidence>
<keyword evidence="6 9" id="KW-1133">Transmembrane helix</keyword>
<dbReference type="GO" id="GO:0005484">
    <property type="term" value="F:SNAP receptor activity"/>
    <property type="evidence" value="ECO:0007669"/>
    <property type="project" value="TreeGrafter"/>
</dbReference>
<name>A0A2J7PCA1_9NEOP</name>
<evidence type="ECO:0000256" key="4">
    <source>
        <dbReference type="ARBA" id="ARBA00022692"/>
    </source>
</evidence>
<comment type="similarity">
    <text evidence="2">Belongs to the VTI1 family.</text>
</comment>
<gene>
    <name evidence="10" type="ORF">B7P43_G08674</name>
</gene>
<organism evidence="10 11">
    <name type="scientific">Cryptotermes secundus</name>
    <dbReference type="NCBI Taxonomy" id="105785"/>
    <lineage>
        <taxon>Eukaryota</taxon>
        <taxon>Metazoa</taxon>
        <taxon>Ecdysozoa</taxon>
        <taxon>Arthropoda</taxon>
        <taxon>Hexapoda</taxon>
        <taxon>Insecta</taxon>
        <taxon>Pterygota</taxon>
        <taxon>Neoptera</taxon>
        <taxon>Polyneoptera</taxon>
        <taxon>Dictyoptera</taxon>
        <taxon>Blattodea</taxon>
        <taxon>Blattoidea</taxon>
        <taxon>Termitoidae</taxon>
        <taxon>Kalotermitidae</taxon>
        <taxon>Cryptotermitinae</taxon>
        <taxon>Cryptotermes</taxon>
    </lineage>
</organism>
<dbReference type="EMBL" id="NEVH01027063">
    <property type="protein sequence ID" value="PNF13956.1"/>
    <property type="molecule type" value="Genomic_DNA"/>
</dbReference>
<evidence type="ECO:0000256" key="7">
    <source>
        <dbReference type="ARBA" id="ARBA00023054"/>
    </source>
</evidence>
<dbReference type="PANTHER" id="PTHR21230">
    <property type="entry name" value="VESICLE TRANSPORT V-SNARE PROTEIN VTI1-RELATED"/>
    <property type="match status" value="1"/>
</dbReference>
<dbReference type="GO" id="GO:0042147">
    <property type="term" value="P:retrograde transport, endosome to Golgi"/>
    <property type="evidence" value="ECO:0007669"/>
    <property type="project" value="TreeGrafter"/>
</dbReference>
<keyword evidence="5" id="KW-0653">Protein transport</keyword>
<dbReference type="GO" id="GO:0000149">
    <property type="term" value="F:SNARE binding"/>
    <property type="evidence" value="ECO:0007669"/>
    <property type="project" value="TreeGrafter"/>
</dbReference>